<dbReference type="InterPro" id="IPR001902">
    <property type="entry name" value="SLC26A/SulP_fam"/>
</dbReference>
<evidence type="ECO:0000256" key="1">
    <source>
        <dbReference type="ARBA" id="ARBA00004141"/>
    </source>
</evidence>
<evidence type="ECO:0000256" key="5">
    <source>
        <dbReference type="SAM" id="MobiDB-lite"/>
    </source>
</evidence>
<feature type="domain" description="STAS" evidence="7">
    <location>
        <begin position="601"/>
        <end position="717"/>
    </location>
</feature>
<comment type="subcellular location">
    <subcellularLocation>
        <location evidence="1">Membrane</location>
        <topology evidence="1">Multi-pass membrane protein</topology>
    </subcellularLocation>
</comment>
<protein>
    <submittedName>
        <fullName evidence="8">Inorganic anion transporter, sulfate permease (SulP) subfamily protein</fullName>
    </submittedName>
</protein>
<keyword evidence="2 6" id="KW-0812">Transmembrane</keyword>
<evidence type="ECO:0000313" key="8">
    <source>
        <dbReference type="EMBL" id="ELR11049.1"/>
    </source>
</evidence>
<dbReference type="PROSITE" id="PS50801">
    <property type="entry name" value="STAS"/>
    <property type="match status" value="1"/>
</dbReference>
<feature type="compositionally biased region" description="Gly residues" evidence="5">
    <location>
        <begin position="75"/>
        <end position="90"/>
    </location>
</feature>
<organism evidence="8 9">
    <name type="scientific">Acanthamoeba castellanii (strain ATCC 30010 / Neff)</name>
    <dbReference type="NCBI Taxonomy" id="1257118"/>
    <lineage>
        <taxon>Eukaryota</taxon>
        <taxon>Amoebozoa</taxon>
        <taxon>Discosea</taxon>
        <taxon>Longamoebia</taxon>
        <taxon>Centramoebida</taxon>
        <taxon>Acanthamoebidae</taxon>
        <taxon>Acanthamoeba</taxon>
    </lineage>
</organism>
<evidence type="ECO:0000256" key="6">
    <source>
        <dbReference type="SAM" id="Phobius"/>
    </source>
</evidence>
<evidence type="ECO:0000313" key="9">
    <source>
        <dbReference type="Proteomes" id="UP000011083"/>
    </source>
</evidence>
<evidence type="ECO:0000256" key="3">
    <source>
        <dbReference type="ARBA" id="ARBA00022989"/>
    </source>
</evidence>
<feature type="transmembrane region" description="Helical" evidence="6">
    <location>
        <begin position="412"/>
        <end position="434"/>
    </location>
</feature>
<dbReference type="EMBL" id="KB008164">
    <property type="protein sequence ID" value="ELR11049.1"/>
    <property type="molecule type" value="Genomic_DNA"/>
</dbReference>
<accession>L8GDX4</accession>
<dbReference type="VEuPathDB" id="AmoebaDB:ACA1_048500"/>
<feature type="transmembrane region" description="Helical" evidence="6">
    <location>
        <begin position="318"/>
        <end position="337"/>
    </location>
</feature>
<dbReference type="GO" id="GO:0055085">
    <property type="term" value="P:transmembrane transport"/>
    <property type="evidence" value="ECO:0007669"/>
    <property type="project" value="InterPro"/>
</dbReference>
<feature type="region of interest" description="Disordered" evidence="5">
    <location>
        <begin position="725"/>
        <end position="750"/>
    </location>
</feature>
<name>L8GDX4_ACACF</name>
<feature type="compositionally biased region" description="Acidic residues" evidence="5">
    <location>
        <begin position="872"/>
        <end position="884"/>
    </location>
</feature>
<dbReference type="Proteomes" id="UP000011083">
    <property type="component" value="Unassembled WGS sequence"/>
</dbReference>
<evidence type="ECO:0000259" key="7">
    <source>
        <dbReference type="PROSITE" id="PS50801"/>
    </source>
</evidence>
<feature type="transmembrane region" description="Helical" evidence="6">
    <location>
        <begin position="277"/>
        <end position="294"/>
    </location>
</feature>
<dbReference type="GeneID" id="14911457"/>
<dbReference type="InterPro" id="IPR002645">
    <property type="entry name" value="STAS_dom"/>
</dbReference>
<feature type="transmembrane region" description="Helical" evidence="6">
    <location>
        <begin position="524"/>
        <end position="557"/>
    </location>
</feature>
<proteinExistence type="predicted"/>
<dbReference type="Pfam" id="PF01740">
    <property type="entry name" value="STAS"/>
    <property type="match status" value="1"/>
</dbReference>
<gene>
    <name evidence="8" type="ORF">ACA1_048500</name>
</gene>
<dbReference type="GO" id="GO:0016020">
    <property type="term" value="C:membrane"/>
    <property type="evidence" value="ECO:0007669"/>
    <property type="project" value="UniProtKB-SubCell"/>
</dbReference>
<feature type="compositionally biased region" description="Basic and acidic residues" evidence="5">
    <location>
        <begin position="774"/>
        <end position="797"/>
    </location>
</feature>
<dbReference type="OMA" id="CECAIHA"/>
<feature type="region of interest" description="Disordered" evidence="5">
    <location>
        <begin position="17"/>
        <end position="132"/>
    </location>
</feature>
<feature type="region of interest" description="Disordered" evidence="5">
    <location>
        <begin position="765"/>
        <end position="927"/>
    </location>
</feature>
<dbReference type="SUPFAM" id="SSF52091">
    <property type="entry name" value="SpoIIaa-like"/>
    <property type="match status" value="1"/>
</dbReference>
<feature type="transmembrane region" description="Helical" evidence="6">
    <location>
        <begin position="230"/>
        <end position="246"/>
    </location>
</feature>
<evidence type="ECO:0000256" key="4">
    <source>
        <dbReference type="ARBA" id="ARBA00023136"/>
    </source>
</evidence>
<dbReference type="Gene3D" id="3.30.750.24">
    <property type="entry name" value="STAS domain"/>
    <property type="match status" value="1"/>
</dbReference>
<dbReference type="PANTHER" id="PTHR11814">
    <property type="entry name" value="SULFATE TRANSPORTER"/>
    <property type="match status" value="1"/>
</dbReference>
<evidence type="ECO:0000256" key="2">
    <source>
        <dbReference type="ARBA" id="ARBA00022692"/>
    </source>
</evidence>
<keyword evidence="3 6" id="KW-1133">Transmembrane helix</keyword>
<reference evidence="8 9" key="1">
    <citation type="journal article" date="2013" name="Genome Biol.">
        <title>Genome of Acanthamoeba castellanii highlights extensive lateral gene transfer and early evolution of tyrosine kinase signaling.</title>
        <authorList>
            <person name="Clarke M."/>
            <person name="Lohan A.J."/>
            <person name="Liu B."/>
            <person name="Lagkouvardos I."/>
            <person name="Roy S."/>
            <person name="Zafar N."/>
            <person name="Bertelli C."/>
            <person name="Schilde C."/>
            <person name="Kianianmomeni A."/>
            <person name="Burglin T.R."/>
            <person name="Frech C."/>
            <person name="Turcotte B."/>
            <person name="Kopec K.O."/>
            <person name="Synnott J.M."/>
            <person name="Choo C."/>
            <person name="Paponov I."/>
            <person name="Finkler A."/>
            <person name="Soon Heng Tan C."/>
            <person name="Hutchins A.P."/>
            <person name="Weinmeier T."/>
            <person name="Rattei T."/>
            <person name="Chu J.S."/>
            <person name="Gimenez G."/>
            <person name="Irimia M."/>
            <person name="Rigden D.J."/>
            <person name="Fitzpatrick D.A."/>
            <person name="Lorenzo-Morales J."/>
            <person name="Bateman A."/>
            <person name="Chiu C.H."/>
            <person name="Tang P."/>
            <person name="Hegemann P."/>
            <person name="Fromm H."/>
            <person name="Raoult D."/>
            <person name="Greub G."/>
            <person name="Miranda-Saavedra D."/>
            <person name="Chen N."/>
            <person name="Nash P."/>
            <person name="Ginger M.L."/>
            <person name="Horn M."/>
            <person name="Schaap P."/>
            <person name="Caler L."/>
            <person name="Loftus B."/>
        </authorList>
    </citation>
    <scope>NUCLEOTIDE SEQUENCE [LARGE SCALE GENOMIC DNA]</scope>
    <source>
        <strain evidence="8 9">Neff</strain>
    </source>
</reference>
<feature type="transmembrane region" description="Helical" evidence="6">
    <location>
        <begin position="357"/>
        <end position="375"/>
    </location>
</feature>
<feature type="compositionally biased region" description="Acidic residues" evidence="5">
    <location>
        <begin position="24"/>
        <end position="40"/>
    </location>
</feature>
<dbReference type="RefSeq" id="XP_004333062.1">
    <property type="nucleotide sequence ID" value="XM_004333014.1"/>
</dbReference>
<dbReference type="Pfam" id="PF00916">
    <property type="entry name" value="Sulfate_transp"/>
    <property type="match status" value="1"/>
</dbReference>
<dbReference type="OrthoDB" id="427213at2759"/>
<feature type="transmembrane region" description="Helical" evidence="6">
    <location>
        <begin position="493"/>
        <end position="512"/>
    </location>
</feature>
<dbReference type="STRING" id="1257118.L8GDX4"/>
<dbReference type="CDD" id="cd07042">
    <property type="entry name" value="STAS_SulP_like_sulfate_transporter"/>
    <property type="match status" value="1"/>
</dbReference>
<dbReference type="InterPro" id="IPR036513">
    <property type="entry name" value="STAS_dom_sf"/>
</dbReference>
<keyword evidence="4 6" id="KW-0472">Membrane</keyword>
<keyword evidence="9" id="KW-1185">Reference proteome</keyword>
<feature type="transmembrane region" description="Helical" evidence="6">
    <location>
        <begin position="469"/>
        <end position="486"/>
    </location>
</feature>
<dbReference type="KEGG" id="acan:ACA1_048500"/>
<sequence length="927" mass="102310">MASWLAERFNIFSSRLTGGVEVLDGGEDDPAPVEGLEEGAEGSPVPHRFVNDYDQQDEEGRGQSGSPRDGDGDDGYGYGSGNDDGAGTGSGEEDASASAEPPSLDPADQQQGSGQPRRRKRPHPAAVSDDAYLPSSSAAKHYRMLFSGAEDEDVDELPELDHYYRSKAEKWLTWKGFKKTFPYYVPILMWLPRYEWRSDFVYDLAAGAAVSAMIVPHSLAMAILAGLPPVYGLYSSWITALVYMMMGNSRQLSIGPDAVSAILLTHSFENFDGDVDIVAFAHLFSLIVGLFLGIPNPDGKKDWAKLIYTLDNIDQTEWRTLLIGICTLGLLFLFRGIKWQAKYVKRRHPILATCIKFIPDTLIVVLLGILIGWWGEVDKKGVEILGEINSEFPTPIFPPRVLESLKDFQNSIQPSIIIAILGFIESIIVAKYYAGKHHYTVSPNRELVALGSANMVGSFFRIFPSFGSLLYNFFVAMAVLFTILFLDSLFYYLPKVVLASIIIVAAVGLVEYEDLVFLWKIRDLGAIILLLATFFITVVLGVELGITISLAISVLWIIKKTSLPHLAILGKMPNTNKFKDISQFTQAKPIEARHLQPPTLGVLLLRIEESLYFANIGKIKDMFARIERFGSTDAGASEPTLPPLQAIIIDARNIQDMDASAIATLTDMVADYKRRNIYVAFVKLREPLLDLFHKSGVMDLLGKNCVFNKVRDAIAALNDTRVFDEDDEEKGAGGDELGDSDYDDPAAWVGSHTDTMSVSEFGAVMDSIHPPPGHYDDAAGKGKEREQDAARGVHDMEPPPSSPRFGGAGAGAAPTTLDFRVEDQPVPGLRQEQEEQEGEPAGNDVDRRHHQTRPHVETFEPANDPFLRMPEDESDGEQEEEAEEGFFHHHRHHEEEEEEAAGAAGRPGNEEGTDDHLHGGDLDEVDL</sequence>
<dbReference type="InterPro" id="IPR011547">
    <property type="entry name" value="SLC26A/SulP_dom"/>
</dbReference>
<dbReference type="AlphaFoldDB" id="L8GDX4"/>